<gene>
    <name evidence="1" type="ORF">PsorP6_000121</name>
</gene>
<dbReference type="Proteomes" id="UP001163321">
    <property type="component" value="Chromosome 1"/>
</dbReference>
<evidence type="ECO:0000313" key="1">
    <source>
        <dbReference type="EMBL" id="KAI9923104.1"/>
    </source>
</evidence>
<protein>
    <submittedName>
        <fullName evidence="1">Uncharacterized protein</fullName>
    </submittedName>
</protein>
<sequence length="1800" mass="201505">MESAVVPATKDSKTCETGLSASGRLLKIAEERKYWIHNREELLVRKEKLLKVLQLQSLNLTKHNAQKGANVTREAREDNKSEHKFAKLDDAQLTRKIELKHLLTQAKVAKEKQQLAASVLAQNLKQLQAKRKRAINRTDEQARKKSHVASTDTVAKTAVAPRMHPFGAAPDLDVGSPLLLESACFRIATRHFLQRGKLIPKEKLEQELKAYTGKALDEKVDFLSLASSLSCFDAKKSGETSPPSTSNKSITWQPGRQFLKTATFISSDAEQIQSMIEVEKEVVAALSNTLQRADTRGLKSSEIVMRHWQKSFLDIWLGIDATKPTLSAFLSAMVGINNVRPTSGNMFRIPNQPFGQMAGVILDMERWLQGQAEKRYSHNFSSEDNGLDGVSRICTRSPSSGNVRPFSIANESITKQLKKVETMTTRKIDSKRIMCHYELNGSCNDEKCSNYHQKDYEKNISYSTNDDKDARVVNLNDPDQLIQIFTEFRSRISKKWPLITTEKASVAAEKSKGGTTNIAIEEKPGRVDAVGSSLRAGAPNDDMADFLPLNVEEKPPEVIDARYFGNLDSKKATGDMLQARVKENPGDINAWLLLAIYQLDLDTGVSDEVVNLSDLERLKQQLCRLCEVLYTKVCSGGPDSLNIEEKNLKRCLHSISRALEIEANAYSEALWLLYLHLCRKVTSKQTEMDTVEQAVQFLPSSHALWLRYLSTFHFDSVGVAEGIYWGLLEHFARGDATESESNPPRDKQLSILLTAIAFHLCIRLWAAGATSRVTRMLTALLQLREATSAYSWCGMVRDRLRSEELIIFCLTFAHALLFQELPGLIEHWVVSCSDESIPVLEMTYNLDLFQTGDFRLDEDSFDPVVAAYALAFQSLENACSNKQDSGNTILTNWMLVLAIHDGKSKTNKDLEVFFKEKVDAIYQFPGASLVASKVMQSTLYSEERAACEPMLKMINQSTDDTFPEALHHYLLACRQFPSLMDALDKIFSDVMKRLASHVNFDIDRVEKSIREIMQDTSNVSKSCALKRVLSTLLAAWIEQLTLLRRRLNVHELLSQERRSLANICVALDICLLMGIWLNPSVAIDGLQTILSSSGFSILSYEARQLAWMQRFVFQVDLLQQEELDSTSWREHQARLSRLLRKYMTEMSAEAEIARQVSKHIRHNIGKNAIESAVYACFYPERGHLITNNVNLQLFRLCANAIVETEHTVFYASLTDSLALSPEFSLAFLGIAVHEWELLAARAGLRKCLKGAKTHHSQVLQALVAVELRLRNMKAVSCLLESEIEADPLLLEAWRLIVGLEILFGAASETRSKSIADELERRQLTFACNTFGDEKIVHRDISWTKTLEPAALNLRGIGLDRIPNAVLLKKELQSLDISGNKLTDLPRGLRHLRNLRQLDVSENALVELSSGIQGLTQLEELKLAHNNISIFPVLKVPSLSKIDIRWNTITGLPALAFLSQTALIVLQAEENAIPVDELTKVYDFLSRRNNNGPSDRHLDAQVSKNTLDGQSDEASRGSTDVRTANADFSKSKTVEEARKSCPVTEAVATQSRNTGNALTLDFTTSENGSNHMMTERNADASLRCELNNVSEIVMQESMDTSSTSGTIKANKDAKDVQDVIELDSTESLDKVAMTLDEQAVAASKEKVTSRDQVTDLSISTANKQPSLAVANTNAQDEYDVMTTLPSSQRQSSHAEAVDVRRKVATYMEEMKIQSRAQVREQSPSLWHEFLVASVPLNLDLPACRLCFEPNDGYNQRLNSMVLCLRCLEGALLVLKEQKGAQVENTQEHVADSFTLNEHDEI</sequence>
<comment type="caution">
    <text evidence="1">The sequence shown here is derived from an EMBL/GenBank/DDBJ whole genome shotgun (WGS) entry which is preliminary data.</text>
</comment>
<reference evidence="1 2" key="1">
    <citation type="journal article" date="2022" name="bioRxiv">
        <title>The genome of the oomycete Peronosclerospora sorghi, a cosmopolitan pathogen of maize and sorghum, is inflated with dispersed pseudogenes.</title>
        <authorList>
            <person name="Fletcher K."/>
            <person name="Martin F."/>
            <person name="Isakeit T."/>
            <person name="Cavanaugh K."/>
            <person name="Magill C."/>
            <person name="Michelmore R."/>
        </authorList>
    </citation>
    <scope>NUCLEOTIDE SEQUENCE [LARGE SCALE GENOMIC DNA]</scope>
    <source>
        <strain evidence="1">P6</strain>
    </source>
</reference>
<name>A0ACC0WYG2_9STRA</name>
<evidence type="ECO:0000313" key="2">
    <source>
        <dbReference type="Proteomes" id="UP001163321"/>
    </source>
</evidence>
<organism evidence="1 2">
    <name type="scientific">Peronosclerospora sorghi</name>
    <dbReference type="NCBI Taxonomy" id="230839"/>
    <lineage>
        <taxon>Eukaryota</taxon>
        <taxon>Sar</taxon>
        <taxon>Stramenopiles</taxon>
        <taxon>Oomycota</taxon>
        <taxon>Peronosporomycetes</taxon>
        <taxon>Peronosporales</taxon>
        <taxon>Peronosporaceae</taxon>
        <taxon>Peronosclerospora</taxon>
    </lineage>
</organism>
<proteinExistence type="predicted"/>
<keyword evidence="2" id="KW-1185">Reference proteome</keyword>
<dbReference type="EMBL" id="CM047580">
    <property type="protein sequence ID" value="KAI9923104.1"/>
    <property type="molecule type" value="Genomic_DNA"/>
</dbReference>
<accession>A0ACC0WYG2</accession>